<feature type="transmembrane region" description="Helical" evidence="1">
    <location>
        <begin position="264"/>
        <end position="289"/>
    </location>
</feature>
<organism evidence="2 3">
    <name type="scientific">Acacia crassicarpa</name>
    <name type="common">northern wattle</name>
    <dbReference type="NCBI Taxonomy" id="499986"/>
    <lineage>
        <taxon>Eukaryota</taxon>
        <taxon>Viridiplantae</taxon>
        <taxon>Streptophyta</taxon>
        <taxon>Embryophyta</taxon>
        <taxon>Tracheophyta</taxon>
        <taxon>Spermatophyta</taxon>
        <taxon>Magnoliopsida</taxon>
        <taxon>eudicotyledons</taxon>
        <taxon>Gunneridae</taxon>
        <taxon>Pentapetalae</taxon>
        <taxon>rosids</taxon>
        <taxon>fabids</taxon>
        <taxon>Fabales</taxon>
        <taxon>Fabaceae</taxon>
        <taxon>Caesalpinioideae</taxon>
        <taxon>mimosoid clade</taxon>
        <taxon>Acacieae</taxon>
        <taxon>Acacia</taxon>
    </lineage>
</organism>
<dbReference type="PANTHER" id="PTHR12242:SF6">
    <property type="entry name" value="PROTEIN ROLLING PROTEIN"/>
    <property type="match status" value="1"/>
</dbReference>
<feature type="transmembrane region" description="Helical" evidence="1">
    <location>
        <begin position="91"/>
        <end position="112"/>
    </location>
</feature>
<feature type="transmembrane region" description="Helical" evidence="1">
    <location>
        <begin position="233"/>
        <end position="252"/>
    </location>
</feature>
<keyword evidence="3" id="KW-1185">Reference proteome</keyword>
<feature type="transmembrane region" description="Helical" evidence="1">
    <location>
        <begin position="6"/>
        <end position="28"/>
    </location>
</feature>
<protein>
    <submittedName>
        <fullName evidence="2">Uncharacterized protein</fullName>
    </submittedName>
</protein>
<sequence length="339" mass="39230">MALEVEWYDFVCFGIVGVSLIGALWVLWMKEAVSRTQYDTRYESLLVARPDNEVDATSSLPKAHVNASQLWTSCWPGLNPLWLLASRFTSFLVMAILLICDALKYGATIFYYYTEWTFTLIMIYFALASVVSAYGCWHSLKPSKQGAEADYLRRDLEERVSTNTETYKEKETRGSIKLQGLYAEEGFQQRAGFWGYLMQIIYQICGGAVIITDIVFWCVIVPFLKIAHFDLNLLMGCMHTFNIALLLVDTALNNLPFPWFRMAYFVLWSCAYIIFLWIAHACGLSWWPYPFLQLDIPWAPLWYFLLAVFHIPCYWLYVLIVKAKDKILAKLFIDALKSP</sequence>
<keyword evidence="1" id="KW-0472">Membrane</keyword>
<name>A0AAE1TG94_9FABA</name>
<dbReference type="GO" id="GO:0016020">
    <property type="term" value="C:membrane"/>
    <property type="evidence" value="ECO:0007669"/>
    <property type="project" value="TreeGrafter"/>
</dbReference>
<feature type="transmembrane region" description="Helical" evidence="1">
    <location>
        <begin position="118"/>
        <end position="137"/>
    </location>
</feature>
<evidence type="ECO:0000313" key="2">
    <source>
        <dbReference type="EMBL" id="KAK4282605.1"/>
    </source>
</evidence>
<reference evidence="2" key="1">
    <citation type="submission" date="2023-10" db="EMBL/GenBank/DDBJ databases">
        <title>Chromosome-level genome of the transformable northern wattle, Acacia crassicarpa.</title>
        <authorList>
            <person name="Massaro I."/>
            <person name="Sinha N.R."/>
            <person name="Poethig S."/>
            <person name="Leichty A.R."/>
        </authorList>
    </citation>
    <scope>NUCLEOTIDE SEQUENCE</scope>
    <source>
        <strain evidence="2">Acra3RX</strain>
        <tissue evidence="2">Leaf</tissue>
    </source>
</reference>
<dbReference type="AlphaFoldDB" id="A0AAE1TG94"/>
<evidence type="ECO:0000256" key="1">
    <source>
        <dbReference type="SAM" id="Phobius"/>
    </source>
</evidence>
<feature type="transmembrane region" description="Helical" evidence="1">
    <location>
        <begin position="301"/>
        <end position="320"/>
    </location>
</feature>
<gene>
    <name evidence="2" type="ORF">QN277_013963</name>
</gene>
<accession>A0AAE1TG94</accession>
<keyword evidence="1" id="KW-0812">Transmembrane</keyword>
<feature type="transmembrane region" description="Helical" evidence="1">
    <location>
        <begin position="200"/>
        <end position="227"/>
    </location>
</feature>
<evidence type="ECO:0000313" key="3">
    <source>
        <dbReference type="Proteomes" id="UP001293593"/>
    </source>
</evidence>
<dbReference type="PANTHER" id="PTHR12242">
    <property type="entry name" value="OS02G0130600 PROTEIN-RELATED"/>
    <property type="match status" value="1"/>
</dbReference>
<dbReference type="EMBL" id="JAWXYG010000002">
    <property type="protein sequence ID" value="KAK4282605.1"/>
    <property type="molecule type" value="Genomic_DNA"/>
</dbReference>
<comment type="caution">
    <text evidence="2">The sequence shown here is derived from an EMBL/GenBank/DDBJ whole genome shotgun (WGS) entry which is preliminary data.</text>
</comment>
<dbReference type="Proteomes" id="UP001293593">
    <property type="component" value="Unassembled WGS sequence"/>
</dbReference>
<proteinExistence type="predicted"/>
<keyword evidence="1" id="KW-1133">Transmembrane helix</keyword>